<keyword evidence="3" id="KW-1185">Reference proteome</keyword>
<accession>A0ABT0VJP0</accession>
<dbReference type="RefSeq" id="WP_205143957.1">
    <property type="nucleotide sequence ID" value="NZ_JAFBDN010000015.1"/>
</dbReference>
<organism evidence="2 3">
    <name type="scientific">Periweissella beninensis</name>
    <dbReference type="NCBI Taxonomy" id="504936"/>
    <lineage>
        <taxon>Bacteria</taxon>
        <taxon>Bacillati</taxon>
        <taxon>Bacillota</taxon>
        <taxon>Bacilli</taxon>
        <taxon>Lactobacillales</taxon>
        <taxon>Lactobacillaceae</taxon>
        <taxon>Periweissella</taxon>
    </lineage>
</organism>
<keyword evidence="1" id="KW-0812">Transmembrane</keyword>
<evidence type="ECO:0000313" key="3">
    <source>
        <dbReference type="Proteomes" id="UP001057481"/>
    </source>
</evidence>
<evidence type="ECO:0000256" key="1">
    <source>
        <dbReference type="SAM" id="Phobius"/>
    </source>
</evidence>
<protein>
    <recommendedName>
        <fullName evidence="4">DUF3784 domain-containing protein</fullName>
    </recommendedName>
</protein>
<feature type="transmembrane region" description="Helical" evidence="1">
    <location>
        <begin position="69"/>
        <end position="90"/>
    </location>
</feature>
<reference evidence="2" key="1">
    <citation type="submission" date="2021-04" db="EMBL/GenBank/DDBJ databases">
        <title>Taxonomic assessment of Weissella genus.</title>
        <authorList>
            <person name="Fanelli F."/>
            <person name="Chieffi D."/>
            <person name="Dell'Aquila A."/>
            <person name="Gyu-Sung C."/>
            <person name="Franz C.M.A.P."/>
            <person name="Fusco V."/>
        </authorList>
    </citation>
    <scope>NUCLEOTIDE SEQUENCE</scope>
    <source>
        <strain evidence="2">LMG 25373</strain>
    </source>
</reference>
<keyword evidence="1" id="KW-0472">Membrane</keyword>
<sequence>MLLNILMIVFVFIEFLIGFYLIHHPKDSFLGLKIMPKHTQQLKKFSLLFVIVGIFTLITLYLANITLIAIMLIIGMILSSILLFNVANLFKG</sequence>
<name>A0ABT0VJP0_9LACO</name>
<feature type="transmembrane region" description="Helical" evidence="1">
    <location>
        <begin position="6"/>
        <end position="24"/>
    </location>
</feature>
<dbReference type="EMBL" id="JAGMVS010000075">
    <property type="protein sequence ID" value="MCM2438048.1"/>
    <property type="molecule type" value="Genomic_DNA"/>
</dbReference>
<proteinExistence type="predicted"/>
<comment type="caution">
    <text evidence="2">The sequence shown here is derived from an EMBL/GenBank/DDBJ whole genome shotgun (WGS) entry which is preliminary data.</text>
</comment>
<dbReference type="Proteomes" id="UP001057481">
    <property type="component" value="Unassembled WGS sequence"/>
</dbReference>
<keyword evidence="1" id="KW-1133">Transmembrane helix</keyword>
<feature type="transmembrane region" description="Helical" evidence="1">
    <location>
        <begin position="45"/>
        <end position="63"/>
    </location>
</feature>
<gene>
    <name evidence="2" type="ORF">KAK10_09075</name>
</gene>
<evidence type="ECO:0000313" key="2">
    <source>
        <dbReference type="EMBL" id="MCM2438048.1"/>
    </source>
</evidence>
<evidence type="ECO:0008006" key="4">
    <source>
        <dbReference type="Google" id="ProtNLM"/>
    </source>
</evidence>